<feature type="domain" description="PLD phosphodiesterase" evidence="1">
    <location>
        <begin position="120"/>
        <end position="147"/>
    </location>
</feature>
<gene>
    <name evidence="2" type="ORF">IWX46DRAFT_661255</name>
</gene>
<organism evidence="2 3">
    <name type="scientific">Phyllosticta citricarpa</name>
    <dbReference type="NCBI Taxonomy" id="55181"/>
    <lineage>
        <taxon>Eukaryota</taxon>
        <taxon>Fungi</taxon>
        <taxon>Dikarya</taxon>
        <taxon>Ascomycota</taxon>
        <taxon>Pezizomycotina</taxon>
        <taxon>Dothideomycetes</taxon>
        <taxon>Dothideomycetes incertae sedis</taxon>
        <taxon>Botryosphaeriales</taxon>
        <taxon>Phyllostictaceae</taxon>
        <taxon>Phyllosticta</taxon>
    </lineage>
</organism>
<dbReference type="InterPro" id="IPR001736">
    <property type="entry name" value="PLipase_D/transphosphatidylase"/>
</dbReference>
<sequence>MGSSGVIPLTFIGPTPDICRHMSNLIARADKEVILVTRYWKESNASRLITDSIKELSVRAGQQGQRAVVKIIYDKGGPKQVFNNHLYVSSNRWTASGIGLPAADENPNVDMEVINSHHPILGTFHVKFMVVNRKFAVVCSNNIQDNDNLEMMTHLEGAILDSLYDAALITWHDKLDPPLPLISVGTSQVQLQSTFKQPSFHELVQHADFFSSQIHNPGDPHNESEIAGEVIRVQSAVTPKNGQKVMDLVTGHLNTSTGQTLRGDAPDCPSSENMTPFIPHAVHGSFPIALVNRKP</sequence>
<dbReference type="Gene3D" id="3.30.870.10">
    <property type="entry name" value="Endonuclease Chain A"/>
    <property type="match status" value="1"/>
</dbReference>
<dbReference type="Proteomes" id="UP001365128">
    <property type="component" value="Unassembled WGS sequence"/>
</dbReference>
<dbReference type="SUPFAM" id="SSF56024">
    <property type="entry name" value="Phospholipase D/nuclease"/>
    <property type="match status" value="1"/>
</dbReference>
<evidence type="ECO:0000313" key="2">
    <source>
        <dbReference type="EMBL" id="KAK7541453.1"/>
    </source>
</evidence>
<dbReference type="PANTHER" id="PTHR21248:SF22">
    <property type="entry name" value="PHOSPHOLIPASE D"/>
    <property type="match status" value="1"/>
</dbReference>
<evidence type="ECO:0000259" key="1">
    <source>
        <dbReference type="PROSITE" id="PS50035"/>
    </source>
</evidence>
<proteinExistence type="predicted"/>
<dbReference type="PANTHER" id="PTHR21248">
    <property type="entry name" value="CARDIOLIPIN SYNTHASE"/>
    <property type="match status" value="1"/>
</dbReference>
<protein>
    <recommendedName>
        <fullName evidence="1">PLD phosphodiesterase domain-containing protein</fullName>
    </recommendedName>
</protein>
<name>A0ABR1M1V3_9PEZI</name>
<reference evidence="2 3" key="1">
    <citation type="submission" date="2024-04" db="EMBL/GenBank/DDBJ databases">
        <title>Phyllosticta paracitricarpa is synonymous to the EU quarantine fungus P. citricarpa based on phylogenomic analyses.</title>
        <authorList>
            <consortium name="Lawrence Berkeley National Laboratory"/>
            <person name="Van Ingen-Buijs V.A."/>
            <person name="Van Westerhoven A.C."/>
            <person name="Haridas S."/>
            <person name="Skiadas P."/>
            <person name="Martin F."/>
            <person name="Groenewald J.Z."/>
            <person name="Crous P.W."/>
            <person name="Seidl M.F."/>
        </authorList>
    </citation>
    <scope>NUCLEOTIDE SEQUENCE [LARGE SCALE GENOMIC DNA]</scope>
    <source>
        <strain evidence="2 3">CBS 122670</strain>
    </source>
</reference>
<keyword evidence="3" id="KW-1185">Reference proteome</keyword>
<comment type="caution">
    <text evidence="2">The sequence shown here is derived from an EMBL/GenBank/DDBJ whole genome shotgun (WGS) entry which is preliminary data.</text>
</comment>
<accession>A0ABR1M1V3</accession>
<dbReference type="PROSITE" id="PS50035">
    <property type="entry name" value="PLD"/>
    <property type="match status" value="1"/>
</dbReference>
<dbReference type="EMBL" id="JBBPDW010000024">
    <property type="protein sequence ID" value="KAK7541453.1"/>
    <property type="molecule type" value="Genomic_DNA"/>
</dbReference>
<evidence type="ECO:0000313" key="3">
    <source>
        <dbReference type="Proteomes" id="UP001365128"/>
    </source>
</evidence>